<reference evidence="2" key="1">
    <citation type="journal article" date="2021" name="G3 (Bethesda)">
        <title>Genomic diversity, chromosomal rearrangements, and interspecies hybridization in the ogataea polymorpha species complex.</title>
        <authorList>
            <person name="Hanson S.J."/>
            <person name="Cinneide E.O."/>
            <person name="Salzberg L.I."/>
            <person name="Wolfe K.H."/>
            <person name="McGowan J."/>
            <person name="Fitzpatrick D.A."/>
            <person name="Matlin K."/>
        </authorList>
    </citation>
    <scope>NUCLEOTIDE SEQUENCE</scope>
    <source>
        <strain evidence="2">61-244</strain>
    </source>
</reference>
<dbReference type="Proteomes" id="UP001196530">
    <property type="component" value="Unassembled WGS sequence"/>
</dbReference>
<dbReference type="AlphaFoldDB" id="A0AAN6DAT6"/>
<feature type="region of interest" description="Disordered" evidence="1">
    <location>
        <begin position="47"/>
        <end position="70"/>
    </location>
</feature>
<evidence type="ECO:0000313" key="3">
    <source>
        <dbReference type="Proteomes" id="UP001196530"/>
    </source>
</evidence>
<dbReference type="EMBL" id="JAHLUX010000012">
    <property type="protein sequence ID" value="KAG7816045.1"/>
    <property type="molecule type" value="Genomic_DNA"/>
</dbReference>
<comment type="caution">
    <text evidence="2">The sequence shown here is derived from an EMBL/GenBank/DDBJ whole genome shotgun (WGS) entry which is preliminary data.</text>
</comment>
<name>A0AAN6DAT6_PICAN</name>
<evidence type="ECO:0000256" key="1">
    <source>
        <dbReference type="SAM" id="MobiDB-lite"/>
    </source>
</evidence>
<dbReference type="RefSeq" id="XP_043057598.1">
    <property type="nucleotide sequence ID" value="XM_043205774.1"/>
</dbReference>
<accession>A0AAN6DAT6</accession>
<sequence length="167" mass="18540">MCNQGLLKKLVAFLEYSERVPDDEDHWKIRLSVVWAVLNLSWREETTGSDLDNDDDDSAEDMDVDAGDGARGWPSSTSCCTKTRTRAEFRSCMRAVSGLFIAFAAKLGPFSTHCAWLQNSFEVRIRNAGSGAKKKNLAGLPNRGLKGRRLNISDVSYFETGLADQTI</sequence>
<organism evidence="2 3">
    <name type="scientific">Pichia angusta</name>
    <name type="common">Yeast</name>
    <name type="synonym">Hansenula polymorpha</name>
    <dbReference type="NCBI Taxonomy" id="870730"/>
    <lineage>
        <taxon>Eukaryota</taxon>
        <taxon>Fungi</taxon>
        <taxon>Dikarya</taxon>
        <taxon>Ascomycota</taxon>
        <taxon>Saccharomycotina</taxon>
        <taxon>Pichiomycetes</taxon>
        <taxon>Pichiales</taxon>
        <taxon>Pichiaceae</taxon>
        <taxon>Ogataea</taxon>
    </lineage>
</organism>
<dbReference type="GeneID" id="66129062"/>
<evidence type="ECO:0000313" key="2">
    <source>
        <dbReference type="EMBL" id="KAG7816045.1"/>
    </source>
</evidence>
<protein>
    <submittedName>
        <fullName evidence="2">Uncharacterized protein</fullName>
    </submittedName>
</protein>
<proteinExistence type="predicted"/>
<feature type="compositionally biased region" description="Acidic residues" evidence="1">
    <location>
        <begin position="51"/>
        <end position="66"/>
    </location>
</feature>
<gene>
    <name evidence="2" type="ORF">KL928_005011</name>
</gene>